<feature type="compositionally biased region" description="Basic and acidic residues" evidence="1">
    <location>
        <begin position="233"/>
        <end position="246"/>
    </location>
</feature>
<dbReference type="EMBL" id="KN847482">
    <property type="protein sequence ID" value="KIX00987.1"/>
    <property type="molecule type" value="Genomic_DNA"/>
</dbReference>
<dbReference type="Proteomes" id="UP000053617">
    <property type="component" value="Unassembled WGS sequence"/>
</dbReference>
<evidence type="ECO:0000313" key="2">
    <source>
        <dbReference type="EMBL" id="KIX00987.1"/>
    </source>
</evidence>
<accession>A0A0D2FG80</accession>
<proteinExistence type="predicted"/>
<reference evidence="2 3" key="1">
    <citation type="submission" date="2015-01" db="EMBL/GenBank/DDBJ databases">
        <title>The Genome Sequence of Rhinocladiella mackenzie CBS 650.93.</title>
        <authorList>
            <consortium name="The Broad Institute Genomics Platform"/>
            <person name="Cuomo C."/>
            <person name="de Hoog S."/>
            <person name="Gorbushina A."/>
            <person name="Stielow B."/>
            <person name="Teixiera M."/>
            <person name="Abouelleil A."/>
            <person name="Chapman S.B."/>
            <person name="Priest M."/>
            <person name="Young S.K."/>
            <person name="Wortman J."/>
            <person name="Nusbaum C."/>
            <person name="Birren B."/>
        </authorList>
    </citation>
    <scope>NUCLEOTIDE SEQUENCE [LARGE SCALE GENOMIC DNA]</scope>
    <source>
        <strain evidence="2 3">CBS 650.93</strain>
    </source>
</reference>
<name>A0A0D2FG80_9EURO</name>
<protein>
    <submittedName>
        <fullName evidence="2">Rhinocladiella mackenziei CBS 650.93 unplaced genomic scaffold supercont1.8, whole genome shotgun sequence</fullName>
    </submittedName>
</protein>
<feature type="region of interest" description="Disordered" evidence="1">
    <location>
        <begin position="227"/>
        <end position="254"/>
    </location>
</feature>
<keyword evidence="3" id="KW-1185">Reference proteome</keyword>
<dbReference type="AlphaFoldDB" id="A0A0D2FG80"/>
<sequence>MPRQYSFYFQTAPASILRSQVHPDKQPRAYRFFERPTYENAISILGVLEKRFDENTAGSYAFSSAWPPPPPPPFPPNREDSPTPASFVYDNGTGRLDPGLVRDQGLPPHVKTTEQFATFIKSRNSRGDRSPVSSSHYSMDSPVSAIPPYRSIHRPNIVQSGSFEFSRPSRHNARTEQNSTMFGARRKYDARPVFCILPGTTRKHKYEGFWLGRATMRKIPTEAVKDRKRWVGKQREGGNNENKDVVETSGWYDD</sequence>
<dbReference type="VEuPathDB" id="FungiDB:Z518_10053"/>
<gene>
    <name evidence="2" type="ORF">Z518_10053</name>
</gene>
<dbReference type="OrthoDB" id="4154296at2759"/>
<dbReference type="HOGENOM" id="CLU_095786_0_0_1"/>
<feature type="compositionally biased region" description="Pro residues" evidence="1">
    <location>
        <begin position="66"/>
        <end position="76"/>
    </location>
</feature>
<evidence type="ECO:0000313" key="3">
    <source>
        <dbReference type="Proteomes" id="UP000053617"/>
    </source>
</evidence>
<dbReference type="RefSeq" id="XP_013268123.1">
    <property type="nucleotide sequence ID" value="XM_013412669.1"/>
</dbReference>
<feature type="region of interest" description="Disordered" evidence="1">
    <location>
        <begin position="62"/>
        <end position="85"/>
    </location>
</feature>
<organism evidence="2 3">
    <name type="scientific">Rhinocladiella mackenziei CBS 650.93</name>
    <dbReference type="NCBI Taxonomy" id="1442369"/>
    <lineage>
        <taxon>Eukaryota</taxon>
        <taxon>Fungi</taxon>
        <taxon>Dikarya</taxon>
        <taxon>Ascomycota</taxon>
        <taxon>Pezizomycotina</taxon>
        <taxon>Eurotiomycetes</taxon>
        <taxon>Chaetothyriomycetidae</taxon>
        <taxon>Chaetothyriales</taxon>
        <taxon>Herpotrichiellaceae</taxon>
        <taxon>Rhinocladiella</taxon>
    </lineage>
</organism>
<dbReference type="GeneID" id="25298124"/>
<evidence type="ECO:0000256" key="1">
    <source>
        <dbReference type="SAM" id="MobiDB-lite"/>
    </source>
</evidence>